<dbReference type="EMBL" id="ATBP01003063">
    <property type="protein sequence ID" value="ETR65223.1"/>
    <property type="molecule type" value="Genomic_DNA"/>
</dbReference>
<organism evidence="1 2">
    <name type="scientific">Candidatus Magnetoglobus multicellularis str. Araruama</name>
    <dbReference type="NCBI Taxonomy" id="890399"/>
    <lineage>
        <taxon>Bacteria</taxon>
        <taxon>Pseudomonadati</taxon>
        <taxon>Thermodesulfobacteriota</taxon>
        <taxon>Desulfobacteria</taxon>
        <taxon>Desulfobacterales</taxon>
        <taxon>Desulfobacteraceae</taxon>
        <taxon>Candidatus Magnetoglobus</taxon>
    </lineage>
</organism>
<evidence type="ECO:0000313" key="1">
    <source>
        <dbReference type="EMBL" id="ETR65223.1"/>
    </source>
</evidence>
<dbReference type="Proteomes" id="UP000189670">
    <property type="component" value="Unassembled WGS sequence"/>
</dbReference>
<sequence>LKRTKRDESNDTYLAEKIVGYYSSLANALNKVIDHSVRSSEVEKMTIREYMEEYKKTKEEIKCLMENTVGFQC</sequence>
<accession>A0A1V1NRP2</accession>
<proteinExistence type="predicted"/>
<protein>
    <submittedName>
        <fullName evidence="1">Uncharacterized protein</fullName>
    </submittedName>
</protein>
<reference evidence="2" key="1">
    <citation type="submission" date="2012-11" db="EMBL/GenBank/DDBJ databases">
        <authorList>
            <person name="Lucero-Rivera Y.E."/>
            <person name="Tovar-Ramirez D."/>
        </authorList>
    </citation>
    <scope>NUCLEOTIDE SEQUENCE [LARGE SCALE GENOMIC DNA]</scope>
    <source>
        <strain evidence="2">Araruama</strain>
    </source>
</reference>
<comment type="caution">
    <text evidence="1">The sequence shown here is derived from an EMBL/GenBank/DDBJ whole genome shotgun (WGS) entry which is preliminary data.</text>
</comment>
<dbReference type="AlphaFoldDB" id="A0A1V1NRP2"/>
<evidence type="ECO:0000313" key="2">
    <source>
        <dbReference type="Proteomes" id="UP000189670"/>
    </source>
</evidence>
<gene>
    <name evidence="1" type="ORF">OMM_14607</name>
</gene>
<name>A0A1V1NRP2_9BACT</name>
<feature type="non-terminal residue" evidence="1">
    <location>
        <position position="1"/>
    </location>
</feature>